<comment type="caution">
    <text evidence="1">The sequence shown here is derived from an EMBL/GenBank/DDBJ whole genome shotgun (WGS) entry which is preliminary data.</text>
</comment>
<proteinExistence type="predicted"/>
<dbReference type="Proteomes" id="UP000267003">
    <property type="component" value="Unassembled WGS sequence"/>
</dbReference>
<evidence type="ECO:0000313" key="1">
    <source>
        <dbReference type="EMBL" id="RKH62800.1"/>
    </source>
</evidence>
<protein>
    <submittedName>
        <fullName evidence="1">Uncharacterized protein</fullName>
    </submittedName>
</protein>
<dbReference type="RefSeq" id="WP_120557283.1">
    <property type="nucleotide sequence ID" value="NZ_RAWK01000128.1"/>
</dbReference>
<dbReference type="EMBL" id="RAWK01000128">
    <property type="protein sequence ID" value="RKH62800.1"/>
    <property type="molecule type" value="Genomic_DNA"/>
</dbReference>
<keyword evidence="2" id="KW-1185">Reference proteome</keyword>
<gene>
    <name evidence="1" type="ORF">D7W81_21575</name>
</gene>
<sequence length="92" mass="9920">MNYDAVIDSLRPEVERGLSREEAVVALHAAGLPIIYSIKGISQLYGLSISDAKFTVAGHPVWRSVAKAAEPLHDELEAYAEKMKGGGNPDDL</sequence>
<name>A0A3A8Q766_9BACT</name>
<evidence type="ECO:0000313" key="2">
    <source>
        <dbReference type="Proteomes" id="UP000267003"/>
    </source>
</evidence>
<accession>A0A3A8Q766</accession>
<dbReference type="OrthoDB" id="9256018at2"/>
<organism evidence="1 2">
    <name type="scientific">Corallococcus aberystwythensis</name>
    <dbReference type="NCBI Taxonomy" id="2316722"/>
    <lineage>
        <taxon>Bacteria</taxon>
        <taxon>Pseudomonadati</taxon>
        <taxon>Myxococcota</taxon>
        <taxon>Myxococcia</taxon>
        <taxon>Myxococcales</taxon>
        <taxon>Cystobacterineae</taxon>
        <taxon>Myxococcaceae</taxon>
        <taxon>Corallococcus</taxon>
    </lineage>
</organism>
<dbReference type="AlphaFoldDB" id="A0A3A8Q766"/>
<reference evidence="2" key="1">
    <citation type="submission" date="2018-09" db="EMBL/GenBank/DDBJ databases">
        <authorList>
            <person name="Livingstone P.G."/>
            <person name="Whitworth D.E."/>
        </authorList>
    </citation>
    <scope>NUCLEOTIDE SEQUENCE [LARGE SCALE GENOMIC DNA]</scope>
    <source>
        <strain evidence="2">AB050A</strain>
    </source>
</reference>